<dbReference type="Proteomes" id="UP000323136">
    <property type="component" value="Unassembled WGS sequence"/>
</dbReference>
<accession>A0A5S5DPY1</accession>
<name>A0A5S5DPY1_9FLAO</name>
<dbReference type="EMBL" id="VNIA01000003">
    <property type="protein sequence ID" value="TYP97951.1"/>
    <property type="molecule type" value="Genomic_DNA"/>
</dbReference>
<dbReference type="AlphaFoldDB" id="A0A5S5DPY1"/>
<protein>
    <recommendedName>
        <fullName evidence="3">Lacal_2735 family protein</fullName>
    </recommendedName>
</protein>
<organism evidence="1 2">
    <name type="scientific">Tenacibaculum adriaticum</name>
    <dbReference type="NCBI Taxonomy" id="413713"/>
    <lineage>
        <taxon>Bacteria</taxon>
        <taxon>Pseudomonadati</taxon>
        <taxon>Bacteroidota</taxon>
        <taxon>Flavobacteriia</taxon>
        <taxon>Flavobacteriales</taxon>
        <taxon>Flavobacteriaceae</taxon>
        <taxon>Tenacibaculum</taxon>
    </lineage>
</organism>
<evidence type="ECO:0000313" key="1">
    <source>
        <dbReference type="EMBL" id="TYP97951.1"/>
    </source>
</evidence>
<evidence type="ECO:0000313" key="2">
    <source>
        <dbReference type="Proteomes" id="UP000323136"/>
    </source>
</evidence>
<keyword evidence="2" id="KW-1185">Reference proteome</keyword>
<sequence length="61" mass="7477">MSRLSQLYRYRKHLEERYQKLIERSNDYKYVDESKSDLASFKAMKVLEKINRVKYLDNSVV</sequence>
<comment type="caution">
    <text evidence="1">The sequence shown here is derived from an EMBL/GenBank/DDBJ whole genome shotgun (WGS) entry which is preliminary data.</text>
</comment>
<gene>
    <name evidence="1" type="ORF">C7447_103117</name>
</gene>
<dbReference type="RefSeq" id="WP_148870294.1">
    <property type="nucleotide sequence ID" value="NZ_VNIA01000003.1"/>
</dbReference>
<evidence type="ECO:0008006" key="3">
    <source>
        <dbReference type="Google" id="ProtNLM"/>
    </source>
</evidence>
<dbReference type="OrthoDB" id="1453925at2"/>
<reference evidence="1 2" key="1">
    <citation type="submission" date="2019-07" db="EMBL/GenBank/DDBJ databases">
        <title>Genomic Encyclopedia of Type Strains, Phase IV (KMG-IV): sequencing the most valuable type-strain genomes for metagenomic binning, comparative biology and taxonomic classification.</title>
        <authorList>
            <person name="Goeker M."/>
        </authorList>
    </citation>
    <scope>NUCLEOTIDE SEQUENCE [LARGE SCALE GENOMIC DNA]</scope>
    <source>
        <strain evidence="1 2">DSM 18961</strain>
    </source>
</reference>
<proteinExistence type="predicted"/>